<keyword evidence="1" id="KW-0812">Transmembrane</keyword>
<protein>
    <recommendedName>
        <fullName evidence="4">Major facilitator superfamily (MFS) profile domain-containing protein</fullName>
    </recommendedName>
</protein>
<accession>A0A7W8K089</accession>
<evidence type="ECO:0000313" key="3">
    <source>
        <dbReference type="Proteomes" id="UP000552709"/>
    </source>
</evidence>
<evidence type="ECO:0008006" key="4">
    <source>
        <dbReference type="Google" id="ProtNLM"/>
    </source>
</evidence>
<reference evidence="2 3" key="1">
    <citation type="submission" date="2020-08" db="EMBL/GenBank/DDBJ databases">
        <title>Genomic Encyclopedia of Type Strains, Phase IV (KMG-IV): sequencing the most valuable type-strain genomes for metagenomic binning, comparative biology and taxonomic classification.</title>
        <authorList>
            <person name="Goeker M."/>
        </authorList>
    </citation>
    <scope>NUCLEOTIDE SEQUENCE [LARGE SCALE GENOMIC DNA]</scope>
    <source>
        <strain evidence="2 3">DSM 27939</strain>
    </source>
</reference>
<name>A0A7W8K089_9DEIO</name>
<evidence type="ECO:0000313" key="2">
    <source>
        <dbReference type="EMBL" id="MBB5366456.1"/>
    </source>
</evidence>
<feature type="transmembrane region" description="Helical" evidence="1">
    <location>
        <begin position="12"/>
        <end position="34"/>
    </location>
</feature>
<evidence type="ECO:0000256" key="1">
    <source>
        <dbReference type="SAM" id="Phobius"/>
    </source>
</evidence>
<dbReference type="AlphaFoldDB" id="A0A7W8K089"/>
<comment type="caution">
    <text evidence="2">The sequence shown here is derived from an EMBL/GenBank/DDBJ whole genome shotgun (WGS) entry which is preliminary data.</text>
</comment>
<organism evidence="2 3">
    <name type="scientific">Deinococcus humi</name>
    <dbReference type="NCBI Taxonomy" id="662880"/>
    <lineage>
        <taxon>Bacteria</taxon>
        <taxon>Thermotogati</taxon>
        <taxon>Deinococcota</taxon>
        <taxon>Deinococci</taxon>
        <taxon>Deinococcales</taxon>
        <taxon>Deinococcaceae</taxon>
        <taxon>Deinococcus</taxon>
    </lineage>
</organism>
<keyword evidence="1" id="KW-0472">Membrane</keyword>
<dbReference type="EMBL" id="JACHFL010000045">
    <property type="protein sequence ID" value="MBB5366456.1"/>
    <property type="molecule type" value="Genomic_DNA"/>
</dbReference>
<dbReference type="Proteomes" id="UP000552709">
    <property type="component" value="Unassembled WGS sequence"/>
</dbReference>
<keyword evidence="3" id="KW-1185">Reference proteome</keyword>
<dbReference type="RefSeq" id="WP_184138494.1">
    <property type="nucleotide sequence ID" value="NZ_JACHFL010000045.1"/>
</dbReference>
<proteinExistence type="predicted"/>
<keyword evidence="1" id="KW-1133">Transmembrane helix</keyword>
<feature type="transmembrane region" description="Helical" evidence="1">
    <location>
        <begin position="46"/>
        <end position="64"/>
    </location>
</feature>
<gene>
    <name evidence="2" type="ORF">HNQ08_005585</name>
</gene>
<sequence length="71" mass="7161">MLPNPQEAAKDLGIFNIASAGPQSLAPAIAPIFLAIGATAGSGGNYVALYITAALFAIIGALLVQPIRKAR</sequence>